<dbReference type="AlphaFoldDB" id="A0AAV2BKW7"/>
<evidence type="ECO:0000313" key="1">
    <source>
        <dbReference type="EMBL" id="CAL1296906.1"/>
    </source>
</evidence>
<dbReference type="Proteomes" id="UP001497382">
    <property type="component" value="Unassembled WGS sequence"/>
</dbReference>
<comment type="caution">
    <text evidence="1">The sequence shown here is derived from an EMBL/GenBank/DDBJ whole genome shotgun (WGS) entry which is preliminary data.</text>
</comment>
<reference evidence="1 2" key="1">
    <citation type="submission" date="2024-04" db="EMBL/GenBank/DDBJ databases">
        <authorList>
            <person name="Rising A."/>
            <person name="Reimegard J."/>
            <person name="Sonavane S."/>
            <person name="Akerstrom W."/>
            <person name="Nylinder S."/>
            <person name="Hedman E."/>
            <person name="Kallberg Y."/>
        </authorList>
    </citation>
    <scope>NUCLEOTIDE SEQUENCE [LARGE SCALE GENOMIC DNA]</scope>
</reference>
<accession>A0AAV2BKW7</accession>
<keyword evidence="2" id="KW-1185">Reference proteome</keyword>
<evidence type="ECO:0000313" key="2">
    <source>
        <dbReference type="Proteomes" id="UP001497382"/>
    </source>
</evidence>
<dbReference type="EMBL" id="CAXIEN010000408">
    <property type="protein sequence ID" value="CAL1296906.1"/>
    <property type="molecule type" value="Genomic_DNA"/>
</dbReference>
<organism evidence="1 2">
    <name type="scientific">Larinioides sclopetarius</name>
    <dbReference type="NCBI Taxonomy" id="280406"/>
    <lineage>
        <taxon>Eukaryota</taxon>
        <taxon>Metazoa</taxon>
        <taxon>Ecdysozoa</taxon>
        <taxon>Arthropoda</taxon>
        <taxon>Chelicerata</taxon>
        <taxon>Arachnida</taxon>
        <taxon>Araneae</taxon>
        <taxon>Araneomorphae</taxon>
        <taxon>Entelegynae</taxon>
        <taxon>Araneoidea</taxon>
        <taxon>Araneidae</taxon>
        <taxon>Larinioides</taxon>
    </lineage>
</organism>
<sequence length="48" mass="5711">MIKETWKYSQIASGGNLFLTVHVTQEIQLVFPHLREVCCWRTHLNRLI</sequence>
<proteinExistence type="predicted"/>
<gene>
    <name evidence="1" type="ORF">LARSCL_LOCUS20000</name>
</gene>
<protein>
    <submittedName>
        <fullName evidence="1">Uncharacterized protein</fullName>
    </submittedName>
</protein>
<name>A0AAV2BKW7_9ARAC</name>